<dbReference type="Proteomes" id="UP001232148">
    <property type="component" value="Unassembled WGS sequence"/>
</dbReference>
<accession>A0AAD9M713</accession>
<sequence>MAQNKAKTVIAFDLYGTLLSTESVAKELAAVYGEENAPGLAAQWRRYQLEYTWRINSMGTYRPFSELTRAALRHAVAEKKLELSADDEGRLMEAYSGLEAFPDVGAAMAVVEGDGSVDAYVFSNGTDDMVGASMRTSPALSRTSDTFGPEKLVTVEQVRCFKPDPRTYGHFAKRAGMSGREGEIWLVSSNPFDALGARAAGWQSAWIDRGGMGWVDALGGTIDMEPTIIATGVDKAVKKIVQLSKSHSC</sequence>
<dbReference type="SFLD" id="SFLDS00003">
    <property type="entry name" value="Haloacid_Dehalogenase"/>
    <property type="match status" value="1"/>
</dbReference>
<name>A0AAD9M713_9PEZI</name>
<keyword evidence="2" id="KW-0378">Hydrolase</keyword>
<dbReference type="InterPro" id="IPR051540">
    <property type="entry name" value="S-2-haloacid_dehalogenase"/>
</dbReference>
<protein>
    <submittedName>
        <fullName evidence="3">Haloacid dehalogenase</fullName>
    </submittedName>
</protein>
<evidence type="ECO:0000313" key="3">
    <source>
        <dbReference type="EMBL" id="KAK2034302.1"/>
    </source>
</evidence>
<dbReference type="GO" id="GO:0019120">
    <property type="term" value="F:hydrolase activity, acting on acid halide bonds, in C-halide compounds"/>
    <property type="evidence" value="ECO:0007669"/>
    <property type="project" value="InterPro"/>
</dbReference>
<dbReference type="PANTHER" id="PTHR43316:SF3">
    <property type="entry name" value="HALOACID DEHALOGENASE, TYPE II (AFU_ORTHOLOGUE AFUA_2G07750)-RELATED"/>
    <property type="match status" value="1"/>
</dbReference>
<dbReference type="Pfam" id="PF00702">
    <property type="entry name" value="Hydrolase"/>
    <property type="match status" value="1"/>
</dbReference>
<dbReference type="InterPro" id="IPR006439">
    <property type="entry name" value="HAD-SF_hydro_IA"/>
</dbReference>
<dbReference type="GO" id="GO:0016791">
    <property type="term" value="F:phosphatase activity"/>
    <property type="evidence" value="ECO:0007669"/>
    <property type="project" value="UniProtKB-ARBA"/>
</dbReference>
<gene>
    <name evidence="3" type="ORF">LX32DRAFT_419133</name>
</gene>
<dbReference type="InterPro" id="IPR036412">
    <property type="entry name" value="HAD-like_sf"/>
</dbReference>
<dbReference type="SFLD" id="SFLDG01129">
    <property type="entry name" value="C1.5:_HAD__Beta-PGM__Phosphata"/>
    <property type="match status" value="1"/>
</dbReference>
<dbReference type="AlphaFoldDB" id="A0AAD9M713"/>
<dbReference type="PANTHER" id="PTHR43316">
    <property type="entry name" value="HYDROLASE, HALOACID DELAHOGENASE-RELATED"/>
    <property type="match status" value="1"/>
</dbReference>
<reference evidence="3" key="1">
    <citation type="submission" date="2021-06" db="EMBL/GenBank/DDBJ databases">
        <title>Comparative genomics, transcriptomics and evolutionary studies reveal genomic signatures of adaptation to plant cell wall in hemibiotrophic fungi.</title>
        <authorList>
            <consortium name="DOE Joint Genome Institute"/>
            <person name="Baroncelli R."/>
            <person name="Diaz J.F."/>
            <person name="Benocci T."/>
            <person name="Peng M."/>
            <person name="Battaglia E."/>
            <person name="Haridas S."/>
            <person name="Andreopoulos W."/>
            <person name="Labutti K."/>
            <person name="Pangilinan J."/>
            <person name="Floch G.L."/>
            <person name="Makela M.R."/>
            <person name="Henrissat B."/>
            <person name="Grigoriev I.V."/>
            <person name="Crouch J.A."/>
            <person name="De Vries R.P."/>
            <person name="Sukno S.A."/>
            <person name="Thon M.R."/>
        </authorList>
    </citation>
    <scope>NUCLEOTIDE SEQUENCE</scope>
    <source>
        <strain evidence="3">MAFF235873</strain>
    </source>
</reference>
<dbReference type="InterPro" id="IPR006328">
    <property type="entry name" value="2-HAD"/>
</dbReference>
<comment type="caution">
    <text evidence="3">The sequence shown here is derived from an EMBL/GenBank/DDBJ whole genome shotgun (WGS) entry which is preliminary data.</text>
</comment>
<dbReference type="InterPro" id="IPR023198">
    <property type="entry name" value="PGP-like_dom2"/>
</dbReference>
<dbReference type="EMBL" id="MU842815">
    <property type="protein sequence ID" value="KAK2034302.1"/>
    <property type="molecule type" value="Genomic_DNA"/>
</dbReference>
<evidence type="ECO:0000256" key="1">
    <source>
        <dbReference type="ARBA" id="ARBA00008106"/>
    </source>
</evidence>
<dbReference type="Gene3D" id="1.10.150.240">
    <property type="entry name" value="Putative phosphatase, domain 2"/>
    <property type="match status" value="1"/>
</dbReference>
<organism evidence="3 4">
    <name type="scientific">Colletotrichum zoysiae</name>
    <dbReference type="NCBI Taxonomy" id="1216348"/>
    <lineage>
        <taxon>Eukaryota</taxon>
        <taxon>Fungi</taxon>
        <taxon>Dikarya</taxon>
        <taxon>Ascomycota</taxon>
        <taxon>Pezizomycotina</taxon>
        <taxon>Sordariomycetes</taxon>
        <taxon>Hypocreomycetidae</taxon>
        <taxon>Glomerellales</taxon>
        <taxon>Glomerellaceae</taxon>
        <taxon>Colletotrichum</taxon>
        <taxon>Colletotrichum graminicola species complex</taxon>
    </lineage>
</organism>
<keyword evidence="4" id="KW-1185">Reference proteome</keyword>
<comment type="similarity">
    <text evidence="1">Belongs to the HAD-like hydrolase superfamily. S-2-haloalkanoic acid dehalogenase family.</text>
</comment>
<evidence type="ECO:0000256" key="2">
    <source>
        <dbReference type="ARBA" id="ARBA00022801"/>
    </source>
</evidence>
<dbReference type="SUPFAM" id="SSF56784">
    <property type="entry name" value="HAD-like"/>
    <property type="match status" value="1"/>
</dbReference>
<dbReference type="PRINTS" id="PR00413">
    <property type="entry name" value="HADHALOGNASE"/>
</dbReference>
<dbReference type="NCBIfam" id="TIGR01428">
    <property type="entry name" value="HAD_type_II"/>
    <property type="match status" value="1"/>
</dbReference>
<dbReference type="InterPro" id="IPR023214">
    <property type="entry name" value="HAD_sf"/>
</dbReference>
<dbReference type="Gene3D" id="3.40.50.1000">
    <property type="entry name" value="HAD superfamily/HAD-like"/>
    <property type="match status" value="1"/>
</dbReference>
<dbReference type="NCBIfam" id="TIGR01493">
    <property type="entry name" value="HAD-SF-IA-v2"/>
    <property type="match status" value="1"/>
</dbReference>
<proteinExistence type="inferred from homology"/>
<evidence type="ECO:0000313" key="4">
    <source>
        <dbReference type="Proteomes" id="UP001232148"/>
    </source>
</evidence>